<gene>
    <name evidence="3" type="ORF">Ae201684_012494</name>
</gene>
<dbReference type="AlphaFoldDB" id="A0A6G0WRH2"/>
<keyword evidence="4" id="KW-1185">Reference proteome</keyword>
<accession>A0A6G0WRH2</accession>
<protein>
    <recommendedName>
        <fullName evidence="2">SWIM-type domain-containing protein</fullName>
    </recommendedName>
</protein>
<evidence type="ECO:0000259" key="2">
    <source>
        <dbReference type="PROSITE" id="PS50966"/>
    </source>
</evidence>
<dbReference type="PANTHER" id="PTHR28498">
    <property type="entry name" value="ZINC FINGER SWIM DOMAIN-CONTAINING PROTEIN 7"/>
    <property type="match status" value="1"/>
</dbReference>
<dbReference type="InterPro" id="IPR007527">
    <property type="entry name" value="Znf_SWIM"/>
</dbReference>
<feature type="domain" description="SWIM-type" evidence="2">
    <location>
        <begin position="85"/>
        <end position="121"/>
    </location>
</feature>
<keyword evidence="1" id="KW-0479">Metal-binding</keyword>
<evidence type="ECO:0000313" key="3">
    <source>
        <dbReference type="EMBL" id="KAF0730005.1"/>
    </source>
</evidence>
<evidence type="ECO:0000256" key="1">
    <source>
        <dbReference type="PROSITE-ProRule" id="PRU00325"/>
    </source>
</evidence>
<evidence type="ECO:0000313" key="4">
    <source>
        <dbReference type="Proteomes" id="UP000481153"/>
    </source>
</evidence>
<organism evidence="3 4">
    <name type="scientific">Aphanomyces euteiches</name>
    <dbReference type="NCBI Taxonomy" id="100861"/>
    <lineage>
        <taxon>Eukaryota</taxon>
        <taxon>Sar</taxon>
        <taxon>Stramenopiles</taxon>
        <taxon>Oomycota</taxon>
        <taxon>Saprolegniomycetes</taxon>
        <taxon>Saprolegniales</taxon>
        <taxon>Verrucalvaceae</taxon>
        <taxon>Aphanomyces</taxon>
    </lineage>
</organism>
<proteinExistence type="predicted"/>
<dbReference type="PROSITE" id="PS50966">
    <property type="entry name" value="ZF_SWIM"/>
    <property type="match status" value="1"/>
</dbReference>
<dbReference type="VEuPathDB" id="FungiDB:AeMF1_013768"/>
<keyword evidence="1" id="KW-0863">Zinc-finger</keyword>
<sequence length="146" mass="15622">MSNEMSAAILRQVLGQVKANGGEFTAEHGEILVSVYSNDVELSLLQSASELVEKRRITRVEATPSGRAFYRVASHHAGANGGPSFYICFAHYCSCSGFVETTVLSKTSMCKHILGALLADATGKSIVETIPDDHYADLLCPNVAKA</sequence>
<dbReference type="GO" id="GO:0097196">
    <property type="term" value="C:Shu complex"/>
    <property type="evidence" value="ECO:0007669"/>
    <property type="project" value="TreeGrafter"/>
</dbReference>
<dbReference type="Proteomes" id="UP000481153">
    <property type="component" value="Unassembled WGS sequence"/>
</dbReference>
<reference evidence="3 4" key="1">
    <citation type="submission" date="2019-07" db="EMBL/GenBank/DDBJ databases">
        <title>Genomics analysis of Aphanomyces spp. identifies a new class of oomycete effector associated with host adaptation.</title>
        <authorList>
            <person name="Gaulin E."/>
        </authorList>
    </citation>
    <scope>NUCLEOTIDE SEQUENCE [LARGE SCALE GENOMIC DNA]</scope>
    <source>
        <strain evidence="3 4">ATCC 201684</strain>
    </source>
</reference>
<comment type="caution">
    <text evidence="3">The sequence shown here is derived from an EMBL/GenBank/DDBJ whole genome shotgun (WGS) entry which is preliminary data.</text>
</comment>
<keyword evidence="1" id="KW-0862">Zinc</keyword>
<dbReference type="OrthoDB" id="337581at2759"/>
<dbReference type="GO" id="GO:0008270">
    <property type="term" value="F:zinc ion binding"/>
    <property type="evidence" value="ECO:0007669"/>
    <property type="project" value="UniProtKB-KW"/>
</dbReference>
<dbReference type="PANTHER" id="PTHR28498:SF1">
    <property type="entry name" value="ZINC FINGER SWIM DOMAIN-CONTAINING PROTEIN 7"/>
    <property type="match status" value="1"/>
</dbReference>
<dbReference type="EMBL" id="VJMJ01000158">
    <property type="protein sequence ID" value="KAF0730005.1"/>
    <property type="molecule type" value="Genomic_DNA"/>
</dbReference>
<dbReference type="GO" id="GO:0000724">
    <property type="term" value="P:double-strand break repair via homologous recombination"/>
    <property type="evidence" value="ECO:0007669"/>
    <property type="project" value="TreeGrafter"/>
</dbReference>
<name>A0A6G0WRH2_9STRA</name>